<name>A0A2K1QVT2_9PEZI</name>
<dbReference type="OrthoDB" id="283424at2759"/>
<reference evidence="3 4" key="1">
    <citation type="submission" date="2017-06" db="EMBL/GenBank/DDBJ databases">
        <title>Draft genome sequence of a variant of Elsinoe murrayae.</title>
        <authorList>
            <person name="Cheng Q."/>
        </authorList>
    </citation>
    <scope>NUCLEOTIDE SEQUENCE [LARGE SCALE GENOMIC DNA]</scope>
    <source>
        <strain evidence="3 4">CQ-2017a</strain>
    </source>
</reference>
<dbReference type="GO" id="GO:0032543">
    <property type="term" value="P:mitochondrial translation"/>
    <property type="evidence" value="ECO:0007669"/>
    <property type="project" value="InterPro"/>
</dbReference>
<dbReference type="EMBL" id="NKHZ01000033">
    <property type="protein sequence ID" value="PNS19177.1"/>
    <property type="molecule type" value="Genomic_DNA"/>
</dbReference>
<dbReference type="InterPro" id="IPR019349">
    <property type="entry name" value="Ribosomal_mS35_mit"/>
</dbReference>
<accession>A0A2K1QVT2</accession>
<dbReference type="AlphaFoldDB" id="A0A2K1QVT2"/>
<feature type="domain" description="Small ribosomal subunit protein mS35 mitochondrial conserved" evidence="2">
    <location>
        <begin position="110"/>
        <end position="229"/>
    </location>
</feature>
<sequence length="298" mass="33688">MEMYHDAVNHTLGPESKRGREMEALVESYISETKAEMGPDFSEKAGRLPRVPEDFSTMADPDPEIAPDEEFKDDDITSHAHGELDQHREMREFMRLASWEMPLLSNLAVPFEAPQATTPLRWRYTTYFGTPHPAANKVVLTFTPSSLPDLTPPQVANLIKLAGSRFNPHTNTVKMSCESYPSQAQNKRYLGDILAKLIKEAKQGEQLDDIPYDFRHAREKKNLRFPKEWRITRERRSELDQKRGKPGQLATGESTGDIVDGIKMIEASRHEAANEMQKQLATQAAMTKAGPAVKGRAR</sequence>
<evidence type="ECO:0000259" key="2">
    <source>
        <dbReference type="Pfam" id="PF10213"/>
    </source>
</evidence>
<evidence type="ECO:0000313" key="4">
    <source>
        <dbReference type="Proteomes" id="UP000243797"/>
    </source>
</evidence>
<dbReference type="InterPro" id="IPR039848">
    <property type="entry name" value="Ribosomal_mS35_mt"/>
</dbReference>
<comment type="caution">
    <text evidence="3">The sequence shown here is derived from an EMBL/GenBank/DDBJ whole genome shotgun (WGS) entry which is preliminary data.</text>
</comment>
<gene>
    <name evidence="3" type="ORF">CAC42_1913</name>
</gene>
<dbReference type="InParanoid" id="A0A2K1QVT2"/>
<keyword evidence="4" id="KW-1185">Reference proteome</keyword>
<evidence type="ECO:0000313" key="3">
    <source>
        <dbReference type="EMBL" id="PNS19177.1"/>
    </source>
</evidence>
<dbReference type="STRING" id="2082308.A0A2K1QVT2"/>
<dbReference type="Pfam" id="PF10213">
    <property type="entry name" value="MRP-S28"/>
    <property type="match status" value="1"/>
</dbReference>
<feature type="region of interest" description="Disordered" evidence="1">
    <location>
        <begin position="1"/>
        <end position="20"/>
    </location>
</feature>
<dbReference type="FunCoup" id="A0A2K1QVT2">
    <property type="interactions" value="109"/>
</dbReference>
<dbReference type="GO" id="GO:0003735">
    <property type="term" value="F:structural constituent of ribosome"/>
    <property type="evidence" value="ECO:0007669"/>
    <property type="project" value="InterPro"/>
</dbReference>
<dbReference type="GO" id="GO:0005763">
    <property type="term" value="C:mitochondrial small ribosomal subunit"/>
    <property type="evidence" value="ECO:0007669"/>
    <property type="project" value="TreeGrafter"/>
</dbReference>
<feature type="region of interest" description="Disordered" evidence="1">
    <location>
        <begin position="236"/>
        <end position="257"/>
    </location>
</feature>
<organism evidence="3 4">
    <name type="scientific">Sphaceloma murrayae</name>
    <dbReference type="NCBI Taxonomy" id="2082308"/>
    <lineage>
        <taxon>Eukaryota</taxon>
        <taxon>Fungi</taxon>
        <taxon>Dikarya</taxon>
        <taxon>Ascomycota</taxon>
        <taxon>Pezizomycotina</taxon>
        <taxon>Dothideomycetes</taxon>
        <taxon>Dothideomycetidae</taxon>
        <taxon>Myriangiales</taxon>
        <taxon>Elsinoaceae</taxon>
        <taxon>Sphaceloma</taxon>
    </lineage>
</organism>
<evidence type="ECO:0000256" key="1">
    <source>
        <dbReference type="SAM" id="MobiDB-lite"/>
    </source>
</evidence>
<dbReference type="Proteomes" id="UP000243797">
    <property type="component" value="Unassembled WGS sequence"/>
</dbReference>
<protein>
    <recommendedName>
        <fullName evidence="2">Small ribosomal subunit protein mS35 mitochondrial conserved domain-containing protein</fullName>
    </recommendedName>
</protein>
<proteinExistence type="predicted"/>
<dbReference type="PANTHER" id="PTHR13490">
    <property type="entry name" value="MITOCHONDRIAL 28S RIBOSOMAL PROTEIN S28"/>
    <property type="match status" value="1"/>
</dbReference>
<dbReference type="PANTHER" id="PTHR13490:SF0">
    <property type="entry name" value="SMALL RIBOSOMAL SUBUNIT PROTEIN MS35"/>
    <property type="match status" value="1"/>
</dbReference>